<name>A0A7R8H932_LEPSM</name>
<comment type="similarity">
    <text evidence="2">Belongs to the glycosyltransferase 47 family.</text>
</comment>
<keyword evidence="12" id="KW-1185">Reference proteome</keyword>
<dbReference type="Gene3D" id="3.90.550.10">
    <property type="entry name" value="Spore Coat Polysaccharide Biosynthesis Protein SpsA, Chain A"/>
    <property type="match status" value="1"/>
</dbReference>
<evidence type="ECO:0000256" key="1">
    <source>
        <dbReference type="ARBA" id="ARBA00004648"/>
    </source>
</evidence>
<evidence type="ECO:0000256" key="6">
    <source>
        <dbReference type="ARBA" id="ARBA00022989"/>
    </source>
</evidence>
<keyword evidence="6" id="KW-1133">Transmembrane helix</keyword>
<feature type="domain" description="Glycosyl transferase 64" evidence="10">
    <location>
        <begin position="315"/>
        <end position="355"/>
    </location>
</feature>
<evidence type="ECO:0000313" key="11">
    <source>
        <dbReference type="EMBL" id="CAF2934277.1"/>
    </source>
</evidence>
<keyword evidence="8" id="KW-1015">Disulfide bond</keyword>
<dbReference type="InterPro" id="IPR015338">
    <property type="entry name" value="GT64_dom"/>
</dbReference>
<dbReference type="PANTHER" id="PTHR48261:SF5">
    <property type="entry name" value="EXOSTOSIN GLYCOSYLTRANSFERASE 2"/>
    <property type="match status" value="1"/>
</dbReference>
<organism evidence="11 12">
    <name type="scientific">Lepeophtheirus salmonis</name>
    <name type="common">Salmon louse</name>
    <name type="synonym">Caligus salmonis</name>
    <dbReference type="NCBI Taxonomy" id="72036"/>
    <lineage>
        <taxon>Eukaryota</taxon>
        <taxon>Metazoa</taxon>
        <taxon>Ecdysozoa</taxon>
        <taxon>Arthropoda</taxon>
        <taxon>Crustacea</taxon>
        <taxon>Multicrustacea</taxon>
        <taxon>Hexanauplia</taxon>
        <taxon>Copepoda</taxon>
        <taxon>Siphonostomatoida</taxon>
        <taxon>Caligidae</taxon>
        <taxon>Lepeophtheirus</taxon>
    </lineage>
</organism>
<dbReference type="InterPro" id="IPR040911">
    <property type="entry name" value="Exostosin_GT47"/>
</dbReference>
<evidence type="ECO:0000256" key="4">
    <source>
        <dbReference type="ARBA" id="ARBA00022692"/>
    </source>
</evidence>
<dbReference type="EMBL" id="HG994584">
    <property type="protein sequence ID" value="CAF2934277.1"/>
    <property type="molecule type" value="Genomic_DNA"/>
</dbReference>
<feature type="domain" description="Glycosyl transferase 64" evidence="10">
    <location>
        <begin position="358"/>
        <end position="525"/>
    </location>
</feature>
<evidence type="ECO:0000259" key="10">
    <source>
        <dbReference type="Pfam" id="PF09258"/>
    </source>
</evidence>
<dbReference type="Pfam" id="PF03016">
    <property type="entry name" value="Exostosin_GT47"/>
    <property type="match status" value="1"/>
</dbReference>
<dbReference type="GO" id="GO:0050508">
    <property type="term" value="F:glucuronosyl-N-acetylglucosaminyl-proteoglycan 4-alpha-N-acetylglucosaminyltransferase activity"/>
    <property type="evidence" value="ECO:0007669"/>
    <property type="project" value="UniProtKB-EC"/>
</dbReference>
<evidence type="ECO:0000313" key="12">
    <source>
        <dbReference type="Proteomes" id="UP000675881"/>
    </source>
</evidence>
<dbReference type="AlphaFoldDB" id="A0A7R8H932"/>
<dbReference type="Proteomes" id="UP000675881">
    <property type="component" value="Chromosome 5"/>
</dbReference>
<dbReference type="InterPro" id="IPR004263">
    <property type="entry name" value="Exostosin"/>
</dbReference>
<protein>
    <submittedName>
        <fullName evidence="11">EXT2</fullName>
        <ecNumber evidence="11">2.4.1.224</ecNumber>
        <ecNumber evidence="11">2.4.1.225</ecNumber>
    </submittedName>
</protein>
<evidence type="ECO:0000256" key="5">
    <source>
        <dbReference type="ARBA" id="ARBA00022824"/>
    </source>
</evidence>
<dbReference type="OrthoDB" id="5954868at2759"/>
<dbReference type="GO" id="GO:0050509">
    <property type="term" value="F:N-acetylglucosaminyl-proteoglycan 4-beta-glucuronosyltransferase activity"/>
    <property type="evidence" value="ECO:0007669"/>
    <property type="project" value="UniProtKB-EC"/>
</dbReference>
<dbReference type="GO" id="GO:0005789">
    <property type="term" value="C:endoplasmic reticulum membrane"/>
    <property type="evidence" value="ECO:0007669"/>
    <property type="project" value="UniProtKB-SubCell"/>
</dbReference>
<dbReference type="EC" id="2.4.1.225" evidence="11"/>
<keyword evidence="3 11" id="KW-0808">Transferase</keyword>
<dbReference type="InterPro" id="IPR029044">
    <property type="entry name" value="Nucleotide-diphossugar_trans"/>
</dbReference>
<evidence type="ECO:0000256" key="2">
    <source>
        <dbReference type="ARBA" id="ARBA00010271"/>
    </source>
</evidence>
<keyword evidence="4" id="KW-0812">Transmembrane</keyword>
<dbReference type="GO" id="GO:0015012">
    <property type="term" value="P:heparan sulfate proteoglycan biosynthetic process"/>
    <property type="evidence" value="ECO:0007669"/>
    <property type="project" value="UniProtKB-ARBA"/>
</dbReference>
<sequence length="526" mass="59709">MDFKRRTASLGALILLSILLTLWSLGHRLQFHSSSIKQSQLSPTKRNCGYYDCLDVYRCGTRERNMLIHIPDMDSYQTHLLSNEFLQILKTVKNSVYYTPFPRKACFVLLPVDTLIDDPQLGSVLSKYPEWDHGTNVLIFNILPGIYPDFRPTLETPIGSALLAGSGLSTLHYRRGFDVSFPTPPTIKVNMSLLQEKKNRLLLLAQIDIRPKFHQIINIIEQNYSVEFIHWKECSNLNLNTRCRKTESSPYTELLENEATFCLILPGLRLGQSGLLEAMGSGCLPVIAIDSLVLPFKLVSNPLSFQSTPPDNDGFTAVILTYDRLDSLINVVYQISETPSLVAIVVVWNSKSKPPLPSKIETECILSMDDDIPMLTTDELEFGYHVWREFPDRLVGFPSRSHITTRNGSWKYESEWTSEISMVLTGAAFYHKYWNHVFSSGMDPVVSKMKSWVDGRMNCEDIAMNFLIANMTGQAPIKVTPRKKFRCSTPECLNVNMISGGLTHMVERSECVNHFAHLYGYMPLTL</sequence>
<accession>A0A7R8H932</accession>
<feature type="domain" description="Exostosin GT47" evidence="9">
    <location>
        <begin position="81"/>
        <end position="297"/>
    </location>
</feature>
<proteinExistence type="inferred from homology"/>
<reference evidence="11" key="1">
    <citation type="submission" date="2021-02" db="EMBL/GenBank/DDBJ databases">
        <authorList>
            <person name="Bekaert M."/>
        </authorList>
    </citation>
    <scope>NUCLEOTIDE SEQUENCE</scope>
    <source>
        <strain evidence="11">IoA-00</strain>
    </source>
</reference>
<comment type="subcellular location">
    <subcellularLocation>
        <location evidence="1">Endoplasmic reticulum membrane</location>
        <topology evidence="1">Single-pass type II membrane protein</topology>
    </subcellularLocation>
</comment>
<gene>
    <name evidence="11" type="ORF">LSAA_10030</name>
</gene>
<keyword evidence="5" id="KW-0256">Endoplasmic reticulum</keyword>
<keyword evidence="7" id="KW-0472">Membrane</keyword>
<evidence type="ECO:0000256" key="3">
    <source>
        <dbReference type="ARBA" id="ARBA00022679"/>
    </source>
</evidence>
<dbReference type="Pfam" id="PF09258">
    <property type="entry name" value="Glyco_transf_64"/>
    <property type="match status" value="2"/>
</dbReference>
<dbReference type="PANTHER" id="PTHR48261">
    <property type="entry name" value="ACETYLGLUCOSAMINYLTRANSFERASE"/>
    <property type="match status" value="1"/>
</dbReference>
<evidence type="ECO:0000259" key="9">
    <source>
        <dbReference type="Pfam" id="PF03016"/>
    </source>
</evidence>
<evidence type="ECO:0000256" key="7">
    <source>
        <dbReference type="ARBA" id="ARBA00023136"/>
    </source>
</evidence>
<dbReference type="SUPFAM" id="SSF53448">
    <property type="entry name" value="Nucleotide-diphospho-sugar transferases"/>
    <property type="match status" value="1"/>
</dbReference>
<keyword evidence="11" id="KW-0328">Glycosyltransferase</keyword>
<evidence type="ECO:0000256" key="8">
    <source>
        <dbReference type="ARBA" id="ARBA00023157"/>
    </source>
</evidence>
<dbReference type="EC" id="2.4.1.224" evidence="11"/>